<dbReference type="InterPro" id="IPR019775">
    <property type="entry name" value="WD40_repeat_CS"/>
</dbReference>
<protein>
    <submittedName>
        <fullName evidence="7">ARAD1C02442p</fullName>
    </submittedName>
</protein>
<evidence type="ECO:0000256" key="4">
    <source>
        <dbReference type="ARBA" id="ARBA00023242"/>
    </source>
</evidence>
<keyword evidence="2 5" id="KW-0853">WD repeat</keyword>
<dbReference type="GO" id="GO:0034511">
    <property type="term" value="F:U3 snoRNA binding"/>
    <property type="evidence" value="ECO:0007669"/>
    <property type="project" value="TreeGrafter"/>
</dbReference>
<evidence type="ECO:0000313" key="7">
    <source>
        <dbReference type="EMBL" id="CDP34000.1"/>
    </source>
</evidence>
<reference evidence="7" key="1">
    <citation type="submission" date="2014-02" db="EMBL/GenBank/DDBJ databases">
        <authorList>
            <person name="Genoscope - CEA"/>
        </authorList>
    </citation>
    <scope>NUCLEOTIDE SEQUENCE</scope>
    <source>
        <strain evidence="7">LS3</strain>
    </source>
</reference>
<dbReference type="InterPro" id="IPR013934">
    <property type="entry name" value="Utp13_C"/>
</dbReference>
<evidence type="ECO:0000256" key="2">
    <source>
        <dbReference type="ARBA" id="ARBA00022574"/>
    </source>
</evidence>
<keyword evidence="4" id="KW-0539">Nucleus</keyword>
<feature type="repeat" description="WD" evidence="5">
    <location>
        <begin position="530"/>
        <end position="571"/>
    </location>
</feature>
<dbReference type="PROSITE" id="PS50082">
    <property type="entry name" value="WD_REPEATS_2"/>
    <property type="match status" value="10"/>
</dbReference>
<dbReference type="PRINTS" id="PR00320">
    <property type="entry name" value="GPROTEINBRPT"/>
</dbReference>
<proteinExistence type="predicted"/>
<dbReference type="GO" id="GO:0030686">
    <property type="term" value="C:90S preribosome"/>
    <property type="evidence" value="ECO:0007669"/>
    <property type="project" value="TreeGrafter"/>
</dbReference>
<feature type="repeat" description="WD" evidence="5">
    <location>
        <begin position="354"/>
        <end position="387"/>
    </location>
</feature>
<sequence>MELSTAFSPGVVYSPFYTNGTAAISSDLVCASITNEDHVTITNLTTGAKVDSLNIDDIVTSLTISPDGVFVIACTRASLMHIFKKHVDEEETTKYKLLKRVKAHSSPVIVCTIDPTSTLLATGGADGIVKVWDLAGGYITHNFTGHGGVISALKFHGSGNVWRLASGSEDCKVRMWDLVKSKCTAVLDSHVSVVRGLDFSSDGRTLISGGRDKVVSVWQNNKLINTLPVMEALETVGYYDDDTIYTGGESGQVKLWDLHTGKAIKAETTMSNDSDDISVLDIFKHHTDLYIIYNDQSMLQLDDELNIMRRIAGSHGEIIDCCYLDDDRLAIATNSSPQVRIVSKQNHMAEYTVLSGHKDIVLTMDCTADGRWVASAGKDNEVRLWDMHDPEGQAYKVFKGHAGSVGAVGLPRRQVGKEPGFVISGSQDLTIKRWDVKKGGALYTRKAHEKDINAIDVSPDDRFFASASQDRTVKIWDIETGETVGILKGHKRGVWTVRFSPFDRDVIVTGSGDKTVKVWSLRDFSCTRTLQGHSNSVLKVGFINQGAQVVSAAGDGLVKVWDIKGDGENTTTLDNHEDKVWSLALRGDEIISGGGDGVITVWNDVTEQQRAEEESRRQHQVETEQRLDNLVRAGQYKQAVVLALELDQPLQLLKLLGQLNGEDMAHVIGELDVGDLTKLLSRVRDWNTRTRSSSVSQKTLAAVLHTRSIDELMNPGIIKLLDALTAYTRRHYDRVESLVEESYVVDHLVGQMEEHVI</sequence>
<dbReference type="SMART" id="SM00320">
    <property type="entry name" value="WD40"/>
    <property type="match status" value="12"/>
</dbReference>
<dbReference type="PANTHER" id="PTHR19854">
    <property type="entry name" value="TRANSDUCIN BETA-LIKE 3"/>
    <property type="match status" value="1"/>
</dbReference>
<dbReference type="PANTHER" id="PTHR19854:SF15">
    <property type="entry name" value="TRANSDUCIN BETA-LIKE PROTEIN 3"/>
    <property type="match status" value="1"/>
</dbReference>
<comment type="subcellular location">
    <subcellularLocation>
        <location evidence="1">Nucleus</location>
        <location evidence="1">Nucleolus</location>
    </subcellularLocation>
</comment>
<dbReference type="InterPro" id="IPR020472">
    <property type="entry name" value="WD40_PAC1"/>
</dbReference>
<gene>
    <name evidence="7" type="ORF">GNLVRS02_ARAD1C02442g</name>
</gene>
<dbReference type="InterPro" id="IPR015943">
    <property type="entry name" value="WD40/YVTN_repeat-like_dom_sf"/>
</dbReference>
<organism evidence="7">
    <name type="scientific">Blastobotrys adeninivorans</name>
    <name type="common">Yeast</name>
    <name type="synonym">Arxula adeninivorans</name>
    <dbReference type="NCBI Taxonomy" id="409370"/>
    <lineage>
        <taxon>Eukaryota</taxon>
        <taxon>Fungi</taxon>
        <taxon>Dikarya</taxon>
        <taxon>Ascomycota</taxon>
        <taxon>Saccharomycotina</taxon>
        <taxon>Dipodascomycetes</taxon>
        <taxon>Dipodascales</taxon>
        <taxon>Trichomonascaceae</taxon>
        <taxon>Blastobotrys</taxon>
    </lineage>
</organism>
<feature type="repeat" description="WD" evidence="5">
    <location>
        <begin position="143"/>
        <end position="186"/>
    </location>
</feature>
<feature type="repeat" description="WD" evidence="5">
    <location>
        <begin position="187"/>
        <end position="219"/>
    </location>
</feature>
<dbReference type="AlphaFoldDB" id="A0A060SYN0"/>
<feature type="repeat" description="WD" evidence="5">
    <location>
        <begin position="573"/>
        <end position="603"/>
    </location>
</feature>
<name>A0A060SYN0_BLAAD</name>
<dbReference type="Gene3D" id="2.130.10.10">
    <property type="entry name" value="YVTN repeat-like/Quinoprotein amine dehydrogenase"/>
    <property type="match status" value="3"/>
</dbReference>
<dbReference type="CDD" id="cd00200">
    <property type="entry name" value="WD40"/>
    <property type="match status" value="1"/>
</dbReference>
<dbReference type="GO" id="GO:0000480">
    <property type="term" value="P:endonucleolytic cleavage in 5'-ETS of tricistronic rRNA transcript (SSU-rRNA, 5.8S rRNA, LSU-rRNA)"/>
    <property type="evidence" value="ECO:0007669"/>
    <property type="project" value="TreeGrafter"/>
</dbReference>
<dbReference type="Pfam" id="PF08625">
    <property type="entry name" value="Utp13"/>
    <property type="match status" value="1"/>
</dbReference>
<feature type="repeat" description="WD" evidence="5">
    <location>
        <begin position="487"/>
        <end position="529"/>
    </location>
</feature>
<dbReference type="GO" id="GO:0000472">
    <property type="term" value="P:endonucleolytic cleavage to generate mature 5'-end of SSU-rRNA from (SSU-rRNA, 5.8S rRNA, LSU-rRNA)"/>
    <property type="evidence" value="ECO:0007669"/>
    <property type="project" value="TreeGrafter"/>
</dbReference>
<keyword evidence="3" id="KW-0677">Repeat</keyword>
<dbReference type="EMBL" id="HG937693">
    <property type="protein sequence ID" value="CDP34000.1"/>
    <property type="molecule type" value="Genomic_DNA"/>
</dbReference>
<feature type="repeat" description="WD" evidence="5">
    <location>
        <begin position="101"/>
        <end position="142"/>
    </location>
</feature>
<dbReference type="SUPFAM" id="SSF50978">
    <property type="entry name" value="WD40 repeat-like"/>
    <property type="match status" value="2"/>
</dbReference>
<evidence type="ECO:0000256" key="1">
    <source>
        <dbReference type="ARBA" id="ARBA00004604"/>
    </source>
</evidence>
<dbReference type="InterPro" id="IPR036322">
    <property type="entry name" value="WD40_repeat_dom_sf"/>
</dbReference>
<dbReference type="InterPro" id="IPR001680">
    <property type="entry name" value="WD40_rpt"/>
</dbReference>
<evidence type="ECO:0000256" key="3">
    <source>
        <dbReference type="ARBA" id="ARBA00022737"/>
    </source>
</evidence>
<dbReference type="GO" id="GO:0032040">
    <property type="term" value="C:small-subunit processome"/>
    <property type="evidence" value="ECO:0007669"/>
    <property type="project" value="InterPro"/>
</dbReference>
<feature type="repeat" description="WD" evidence="5">
    <location>
        <begin position="445"/>
        <end position="486"/>
    </location>
</feature>
<evidence type="ECO:0000256" key="5">
    <source>
        <dbReference type="PROSITE-ProRule" id="PRU00221"/>
    </source>
</evidence>
<dbReference type="PROSITE" id="PS50294">
    <property type="entry name" value="WD_REPEATS_REGION"/>
    <property type="match status" value="8"/>
</dbReference>
<reference evidence="7" key="2">
    <citation type="submission" date="2014-06" db="EMBL/GenBank/DDBJ databases">
        <title>The complete genome of Blastobotrys (Arxula) adeninivorans LS3 - a yeast of biotechnological interest.</title>
        <authorList>
            <person name="Kunze G."/>
            <person name="Gaillardin C."/>
            <person name="Czernicka M."/>
            <person name="Durrens P."/>
            <person name="Martin T."/>
            <person name="Boer E."/>
            <person name="Gabaldon T."/>
            <person name="Cruz J."/>
            <person name="Talla E."/>
            <person name="Marck C."/>
            <person name="Goffeau A."/>
            <person name="Barbe V."/>
            <person name="Baret P."/>
            <person name="Baronian K."/>
            <person name="Beier S."/>
            <person name="Bleykasten C."/>
            <person name="Bode R."/>
            <person name="Casaregola S."/>
            <person name="Despons L."/>
            <person name="Fairhead C."/>
            <person name="Giersberg M."/>
            <person name="Gierski P."/>
            <person name="Hahnel U."/>
            <person name="Hartmann A."/>
            <person name="Jankowska D."/>
            <person name="Jubin C."/>
            <person name="Jung P."/>
            <person name="Lafontaine I."/>
            <person name="Leh-Louis V."/>
            <person name="Lemaire M."/>
            <person name="Marcet-Houben M."/>
            <person name="Mascher M."/>
            <person name="Morel G."/>
            <person name="Richard G.-F."/>
            <person name="Riechen J."/>
            <person name="Sacerdot C."/>
            <person name="Sarkar A."/>
            <person name="Savel G."/>
            <person name="Schacherer J."/>
            <person name="Sherman D."/>
            <person name="Straub M.-L."/>
            <person name="Stein N."/>
            <person name="Thierry A."/>
            <person name="Trautwein-Schult A."/>
            <person name="Westhof E."/>
            <person name="Worch S."/>
            <person name="Dujon B."/>
            <person name="Souciet J.-L."/>
            <person name="Wincker P."/>
            <person name="Scholz U."/>
            <person name="Neuveglise N."/>
        </authorList>
    </citation>
    <scope>NUCLEOTIDE SEQUENCE</scope>
    <source>
        <strain evidence="7">LS3</strain>
    </source>
</reference>
<feature type="repeat" description="WD" evidence="5">
    <location>
        <begin position="398"/>
        <end position="444"/>
    </location>
</feature>
<feature type="repeat" description="WD" evidence="5">
    <location>
        <begin position="240"/>
        <end position="266"/>
    </location>
</feature>
<dbReference type="PROSITE" id="PS00678">
    <property type="entry name" value="WD_REPEATS_1"/>
    <property type="match status" value="4"/>
</dbReference>
<feature type="domain" description="U3 small nucleolar RNA-associated protein 13 C-terminal" evidence="6">
    <location>
        <begin position="624"/>
        <end position="752"/>
    </location>
</feature>
<dbReference type="Pfam" id="PF00400">
    <property type="entry name" value="WD40"/>
    <property type="match status" value="8"/>
</dbReference>
<evidence type="ECO:0000259" key="6">
    <source>
        <dbReference type="Pfam" id="PF08625"/>
    </source>
</evidence>
<dbReference type="PhylomeDB" id="A0A060SYN0"/>
<accession>A0A060SYN0</accession>